<accession>A0A1Y3P248</accession>
<dbReference type="PANTHER" id="PTHR35091">
    <property type="entry name" value="FLAGELLAR PROTEIN FLIL"/>
    <property type="match status" value="1"/>
</dbReference>
<protein>
    <recommendedName>
        <fullName evidence="10">Flagellar protein FliL</fullName>
    </recommendedName>
</protein>
<keyword evidence="10" id="KW-0997">Cell inner membrane</keyword>
<dbReference type="RefSeq" id="WP_087273218.1">
    <property type="nucleotide sequence ID" value="NZ_CP167995.1"/>
</dbReference>
<dbReference type="GO" id="GO:0071978">
    <property type="term" value="P:bacterial-type flagellum-dependent swarming motility"/>
    <property type="evidence" value="ECO:0007669"/>
    <property type="project" value="TreeGrafter"/>
</dbReference>
<keyword evidence="6 10" id="KW-0812">Transmembrane</keyword>
<keyword evidence="11" id="KW-0282">Flagellum</keyword>
<dbReference type="PANTHER" id="PTHR35091:SF2">
    <property type="entry name" value="FLAGELLAR PROTEIN FLIL"/>
    <property type="match status" value="1"/>
</dbReference>
<comment type="subcellular location">
    <subcellularLocation>
        <location evidence="10">Cell inner membrane</location>
    </subcellularLocation>
    <subcellularLocation>
        <location evidence="2">Cell membrane</location>
        <topology evidence="2">Single-pass membrane protein</topology>
    </subcellularLocation>
</comment>
<evidence type="ECO:0000256" key="7">
    <source>
        <dbReference type="ARBA" id="ARBA00022779"/>
    </source>
</evidence>
<dbReference type="NCBIfam" id="NF004285">
    <property type="entry name" value="PRK05696.1"/>
    <property type="match status" value="1"/>
</dbReference>
<dbReference type="GO" id="GO:0009425">
    <property type="term" value="C:bacterial-type flagellum basal body"/>
    <property type="evidence" value="ECO:0007669"/>
    <property type="project" value="InterPro"/>
</dbReference>
<keyword evidence="11" id="KW-0969">Cilium</keyword>
<evidence type="ECO:0000256" key="6">
    <source>
        <dbReference type="ARBA" id="ARBA00022692"/>
    </source>
</evidence>
<keyword evidence="11" id="KW-0966">Cell projection</keyword>
<comment type="similarity">
    <text evidence="3 10">Belongs to the FliL family.</text>
</comment>
<proteinExistence type="inferred from homology"/>
<evidence type="ECO:0000256" key="4">
    <source>
        <dbReference type="ARBA" id="ARBA00022475"/>
    </source>
</evidence>
<dbReference type="AlphaFoldDB" id="A0A1Y3P248"/>
<evidence type="ECO:0000256" key="9">
    <source>
        <dbReference type="ARBA" id="ARBA00023136"/>
    </source>
</evidence>
<evidence type="ECO:0000256" key="10">
    <source>
        <dbReference type="RuleBase" id="RU364125"/>
    </source>
</evidence>
<dbReference type="InterPro" id="IPR005503">
    <property type="entry name" value="FliL"/>
</dbReference>
<dbReference type="GO" id="GO:0006935">
    <property type="term" value="P:chemotaxis"/>
    <property type="evidence" value="ECO:0007669"/>
    <property type="project" value="UniProtKB-KW"/>
</dbReference>
<comment type="function">
    <text evidence="1 10">Controls the rotational direction of flagella during chemotaxis.</text>
</comment>
<organism evidence="11 12">
    <name type="scientific">Pseudomonas caspiana</name>
    <dbReference type="NCBI Taxonomy" id="1451454"/>
    <lineage>
        <taxon>Bacteria</taxon>
        <taxon>Pseudomonadati</taxon>
        <taxon>Pseudomonadota</taxon>
        <taxon>Gammaproteobacteria</taxon>
        <taxon>Pseudomonadales</taxon>
        <taxon>Pseudomonadaceae</taxon>
        <taxon>Pseudomonas</taxon>
    </lineage>
</organism>
<keyword evidence="5 10" id="KW-0145">Chemotaxis</keyword>
<comment type="caution">
    <text evidence="11">The sequence shown here is derived from an EMBL/GenBank/DDBJ whole genome shotgun (WGS) entry which is preliminary data.</text>
</comment>
<evidence type="ECO:0000313" key="12">
    <source>
        <dbReference type="Proteomes" id="UP000195440"/>
    </source>
</evidence>
<evidence type="ECO:0000256" key="8">
    <source>
        <dbReference type="ARBA" id="ARBA00022989"/>
    </source>
</evidence>
<reference evidence="11 12" key="1">
    <citation type="journal article" date="2017" name="Syst. Appl. Microbiol.">
        <title>Pseudomonas caspiana sp. nov., a citrus pathogen in the Pseudomonas syringae phylogenetic group.</title>
        <authorList>
            <person name="Busquets A."/>
            <person name="Gomila M."/>
            <person name="Beiki F."/>
            <person name="Mulet M."/>
            <person name="Rahimian H."/>
            <person name="Garcia-Valdes E."/>
            <person name="Lalucat J."/>
        </authorList>
    </citation>
    <scope>NUCLEOTIDE SEQUENCE [LARGE SCALE GENOMIC DNA]</scope>
    <source>
        <strain evidence="11 12">FBF102</strain>
    </source>
</reference>
<keyword evidence="9 10" id="KW-0472">Membrane</keyword>
<evidence type="ECO:0000256" key="3">
    <source>
        <dbReference type="ARBA" id="ARBA00008281"/>
    </source>
</evidence>
<keyword evidence="8 10" id="KW-1133">Transmembrane helix</keyword>
<dbReference type="Proteomes" id="UP000195440">
    <property type="component" value="Unassembled WGS sequence"/>
</dbReference>
<dbReference type="GO" id="GO:0005886">
    <property type="term" value="C:plasma membrane"/>
    <property type="evidence" value="ECO:0007669"/>
    <property type="project" value="UniProtKB-SubCell"/>
</dbReference>
<evidence type="ECO:0000313" key="11">
    <source>
        <dbReference type="EMBL" id="OUM71613.1"/>
    </source>
</evidence>
<gene>
    <name evidence="11" type="ORF">AUC60_22745</name>
</gene>
<evidence type="ECO:0000256" key="2">
    <source>
        <dbReference type="ARBA" id="ARBA00004162"/>
    </source>
</evidence>
<keyword evidence="4" id="KW-1003">Cell membrane</keyword>
<evidence type="ECO:0000256" key="1">
    <source>
        <dbReference type="ARBA" id="ARBA00002254"/>
    </source>
</evidence>
<dbReference type="OrthoDB" id="5616092at2"/>
<dbReference type="Pfam" id="PF03748">
    <property type="entry name" value="FliL"/>
    <property type="match status" value="1"/>
</dbReference>
<keyword evidence="12" id="KW-1185">Reference proteome</keyword>
<feature type="transmembrane region" description="Helical" evidence="10">
    <location>
        <begin position="18"/>
        <end position="41"/>
    </location>
</feature>
<sequence>MAKSDEVKDPASKGKLKLIIIVVVALLLAVGLSVGATWFFMHSSEPKVDPAAAAAADPNAKHPAVFEAMTPAFVVNFNSNGRQRYMQVSITMLARNQPDLDALKVHMPVIRNNLVMLFAGIPFDQLASPIGQEMLRQKATASVQEVAQKELGKTVIEQLLFTNFVLQ</sequence>
<keyword evidence="7 10" id="KW-0283">Flagellar rotation</keyword>
<evidence type="ECO:0000256" key="5">
    <source>
        <dbReference type="ARBA" id="ARBA00022500"/>
    </source>
</evidence>
<name>A0A1Y3P248_9PSED</name>
<dbReference type="EMBL" id="LOHF01000025">
    <property type="protein sequence ID" value="OUM71613.1"/>
    <property type="molecule type" value="Genomic_DNA"/>
</dbReference>